<dbReference type="Proteomes" id="UP001440984">
    <property type="component" value="Unassembled WGS sequence"/>
</dbReference>
<reference evidence="3 4" key="1">
    <citation type="submission" date="2024-05" db="EMBL/GenBank/DDBJ databases">
        <authorList>
            <person name="Zhao H."/>
            <person name="Xu Y."/>
            <person name="Lin S."/>
            <person name="Spain J.C."/>
            <person name="Zhou N.-Y."/>
        </authorList>
    </citation>
    <scope>NUCLEOTIDE SEQUENCE [LARGE SCALE GENOMIC DNA]</scope>
    <source>
        <strain evidence="3 4">NEAU-NG30</strain>
    </source>
</reference>
<organism evidence="3 4">
    <name type="scientific">Amycolatopsis melonis</name>
    <dbReference type="NCBI Taxonomy" id="3156488"/>
    <lineage>
        <taxon>Bacteria</taxon>
        <taxon>Bacillati</taxon>
        <taxon>Actinomycetota</taxon>
        <taxon>Actinomycetes</taxon>
        <taxon>Pseudonocardiales</taxon>
        <taxon>Pseudonocardiaceae</taxon>
        <taxon>Amycolatopsis</taxon>
    </lineage>
</organism>
<dbReference type="RefSeq" id="WP_348947607.1">
    <property type="nucleotide sequence ID" value="NZ_JBDZYD010000001.1"/>
</dbReference>
<dbReference type="NCBIfam" id="TIGR03620">
    <property type="entry name" value="F420_MSMEG_4141"/>
    <property type="match status" value="1"/>
</dbReference>
<proteinExistence type="predicted"/>
<protein>
    <submittedName>
        <fullName evidence="3">TIGR03620 family F420-dependent LLM class oxidoreductase</fullName>
    </submittedName>
</protein>
<dbReference type="EMBL" id="JBDZYD010000001">
    <property type="protein sequence ID" value="MEQ0558288.1"/>
    <property type="molecule type" value="Genomic_DNA"/>
</dbReference>
<dbReference type="InterPro" id="IPR019922">
    <property type="entry name" value="Lucif-like_OxRdatse_MSMEG_4141"/>
</dbReference>
<dbReference type="PANTHER" id="PTHR43244">
    <property type="match status" value="1"/>
</dbReference>
<sequence>MDLSGVGVWSAGLGYGDAAEAVDAVAELEELGFSAVWVPDPGGPEVFHAADRLLAASRRMVVATGVLNLWAHTPAAAAAAYTSLSAAHGDRFLLGVGVSHAHRVDSGRYRGPLAAMTAFLDGLDTADEPVPSEGRVLAALGPKMLEVAAKRARGVHPYLVTPEHTRRAREAVGGGGLVLPEQTVVLAADADDARAIAGDWLRSYLAQPNYANSLLRLGFTEEDVSTMSDRLFDAVIAWGDEAAVKRRIDEHRAAGADHVALQVLTAESAASPTALSRTQWRRLATALI</sequence>
<accession>A0ABV0L7P0</accession>
<evidence type="ECO:0000313" key="4">
    <source>
        <dbReference type="Proteomes" id="UP001440984"/>
    </source>
</evidence>
<dbReference type="InterPro" id="IPR011251">
    <property type="entry name" value="Luciferase-like_dom"/>
</dbReference>
<gene>
    <name evidence="3" type="ORF">ABJI51_04330</name>
</gene>
<evidence type="ECO:0000313" key="3">
    <source>
        <dbReference type="EMBL" id="MEQ0558288.1"/>
    </source>
</evidence>
<dbReference type="InterPro" id="IPR050564">
    <property type="entry name" value="F420-G6PD/mer"/>
</dbReference>
<dbReference type="InterPro" id="IPR036661">
    <property type="entry name" value="Luciferase-like_sf"/>
</dbReference>
<dbReference type="Gene3D" id="3.20.20.30">
    <property type="entry name" value="Luciferase-like domain"/>
    <property type="match status" value="1"/>
</dbReference>
<name>A0ABV0L7P0_9PSEU</name>
<dbReference type="Pfam" id="PF00296">
    <property type="entry name" value="Bac_luciferase"/>
    <property type="match status" value="2"/>
</dbReference>
<feature type="domain" description="Luciferase-like" evidence="2">
    <location>
        <begin position="14"/>
        <end position="102"/>
    </location>
</feature>
<keyword evidence="4" id="KW-1185">Reference proteome</keyword>
<keyword evidence="1" id="KW-0560">Oxidoreductase</keyword>
<evidence type="ECO:0000256" key="1">
    <source>
        <dbReference type="ARBA" id="ARBA00023002"/>
    </source>
</evidence>
<evidence type="ECO:0000259" key="2">
    <source>
        <dbReference type="Pfam" id="PF00296"/>
    </source>
</evidence>
<comment type="caution">
    <text evidence="3">The sequence shown here is derived from an EMBL/GenBank/DDBJ whole genome shotgun (WGS) entry which is preliminary data.</text>
</comment>
<dbReference type="SUPFAM" id="SSF51679">
    <property type="entry name" value="Bacterial luciferase-like"/>
    <property type="match status" value="1"/>
</dbReference>
<dbReference type="PANTHER" id="PTHR43244:SF1">
    <property type="entry name" value="5,10-METHYLENETETRAHYDROMETHANOPTERIN REDUCTASE"/>
    <property type="match status" value="1"/>
</dbReference>
<feature type="domain" description="Luciferase-like" evidence="2">
    <location>
        <begin position="135"/>
        <end position="258"/>
    </location>
</feature>